<feature type="compositionally biased region" description="Low complexity" evidence="1">
    <location>
        <begin position="313"/>
        <end position="329"/>
    </location>
</feature>
<dbReference type="PANTHER" id="PTHR33052">
    <property type="entry name" value="DUF4228 DOMAIN PROTEIN-RELATED"/>
    <property type="match status" value="1"/>
</dbReference>
<evidence type="ECO:0000256" key="1">
    <source>
        <dbReference type="SAM" id="MobiDB-lite"/>
    </source>
</evidence>
<dbReference type="InterPro" id="IPR025322">
    <property type="entry name" value="PADRE_dom"/>
</dbReference>
<gene>
    <name evidence="2" type="ORF">TIFTF001_018568</name>
</gene>
<dbReference type="AlphaFoldDB" id="A0AA88ABA5"/>
<dbReference type="EMBL" id="BTGU01000030">
    <property type="protein sequence ID" value="GMN49399.1"/>
    <property type="molecule type" value="Genomic_DNA"/>
</dbReference>
<feature type="compositionally biased region" description="Basic residues" evidence="1">
    <location>
        <begin position="59"/>
        <end position="68"/>
    </location>
</feature>
<reference evidence="2" key="1">
    <citation type="submission" date="2023-07" db="EMBL/GenBank/DDBJ databases">
        <title>draft genome sequence of fig (Ficus carica).</title>
        <authorList>
            <person name="Takahashi T."/>
            <person name="Nishimura K."/>
        </authorList>
    </citation>
    <scope>NUCLEOTIDE SEQUENCE</scope>
</reference>
<keyword evidence="3" id="KW-1185">Reference proteome</keyword>
<evidence type="ECO:0000313" key="3">
    <source>
        <dbReference type="Proteomes" id="UP001187192"/>
    </source>
</evidence>
<feature type="compositionally biased region" description="Basic and acidic residues" evidence="1">
    <location>
        <begin position="45"/>
        <end position="58"/>
    </location>
</feature>
<feature type="region of interest" description="Disordered" evidence="1">
    <location>
        <begin position="297"/>
        <end position="329"/>
    </location>
</feature>
<name>A0AA88ABA5_FICCA</name>
<dbReference type="Pfam" id="PF14009">
    <property type="entry name" value="PADRE"/>
    <property type="match status" value="1"/>
</dbReference>
<sequence>MGIKIKLSMMKVLMHMQMRWCMHIEDGDHHDQYDAQINCGCKKASNHDHEHHRPELISKKSRSRSKSKSRSESAASSSSSSSASNIVKVVKWEGGVKRYTGSIKVGEVTMEFPKHMVCRSDSLYIGQKIPSLSDHSLLQPGHTYFLLPSHLFNSALSFVTVASILSSKNKNNNSMISRNRNRNTITTRKLGLGTAPAASCPQPFLVQKSPSGCSRMRVSEEFIIAHLIYNNNDDDDDDHEEQVVVLDDDSCTNNMKNNRKSGLCTTPQLQTAYAQLVPSRPQWKPNLPTITEITSTGKTTTSCRRRKKKKNKQQLQQLNSSSLPLMPPNNIIMTKGHTSRKIKIFKSRSSKSSFSF</sequence>
<organism evidence="2 3">
    <name type="scientific">Ficus carica</name>
    <name type="common">Common fig</name>
    <dbReference type="NCBI Taxonomy" id="3494"/>
    <lineage>
        <taxon>Eukaryota</taxon>
        <taxon>Viridiplantae</taxon>
        <taxon>Streptophyta</taxon>
        <taxon>Embryophyta</taxon>
        <taxon>Tracheophyta</taxon>
        <taxon>Spermatophyta</taxon>
        <taxon>Magnoliopsida</taxon>
        <taxon>eudicotyledons</taxon>
        <taxon>Gunneridae</taxon>
        <taxon>Pentapetalae</taxon>
        <taxon>rosids</taxon>
        <taxon>fabids</taxon>
        <taxon>Rosales</taxon>
        <taxon>Moraceae</taxon>
        <taxon>Ficeae</taxon>
        <taxon>Ficus</taxon>
    </lineage>
</organism>
<evidence type="ECO:0008006" key="4">
    <source>
        <dbReference type="Google" id="ProtNLM"/>
    </source>
</evidence>
<accession>A0AA88ABA5</accession>
<feature type="compositionally biased region" description="Basic residues" evidence="1">
    <location>
        <begin position="303"/>
        <end position="312"/>
    </location>
</feature>
<proteinExistence type="predicted"/>
<evidence type="ECO:0000313" key="2">
    <source>
        <dbReference type="EMBL" id="GMN49399.1"/>
    </source>
</evidence>
<feature type="region of interest" description="Disordered" evidence="1">
    <location>
        <begin position="44"/>
        <end position="80"/>
    </location>
</feature>
<dbReference type="Proteomes" id="UP001187192">
    <property type="component" value="Unassembled WGS sequence"/>
</dbReference>
<protein>
    <recommendedName>
        <fullName evidence="4">DUF4228 domain-containing protein</fullName>
    </recommendedName>
</protein>
<comment type="caution">
    <text evidence="2">The sequence shown here is derived from an EMBL/GenBank/DDBJ whole genome shotgun (WGS) entry which is preliminary data.</text>
</comment>